<dbReference type="Gene3D" id="3.30.2010.10">
    <property type="entry name" value="Metalloproteases ('zincins'), catalytic domain"/>
    <property type="match status" value="1"/>
</dbReference>
<name>B6BTB8_9PROT</name>
<dbReference type="NCBIfam" id="NF003965">
    <property type="entry name" value="PRK05457.1"/>
    <property type="match status" value="1"/>
</dbReference>
<dbReference type="InterPro" id="IPR050083">
    <property type="entry name" value="HtpX_protease"/>
</dbReference>
<evidence type="ECO:0000313" key="14">
    <source>
        <dbReference type="EMBL" id="EDZ64416.1"/>
    </source>
</evidence>
<keyword evidence="5 12" id="KW-0812">Transmembrane</keyword>
<evidence type="ECO:0000256" key="1">
    <source>
        <dbReference type="ARBA" id="ARBA00004651"/>
    </source>
</evidence>
<evidence type="ECO:0000256" key="5">
    <source>
        <dbReference type="ARBA" id="ARBA00022692"/>
    </source>
</evidence>
<keyword evidence="9 12" id="KW-1133">Transmembrane helix</keyword>
<feature type="transmembrane region" description="Helical" evidence="12">
    <location>
        <begin position="38"/>
        <end position="59"/>
    </location>
</feature>
<dbReference type="PANTHER" id="PTHR43221">
    <property type="entry name" value="PROTEASE HTPX"/>
    <property type="match status" value="1"/>
</dbReference>
<keyword evidence="15" id="KW-1185">Reference proteome</keyword>
<evidence type="ECO:0000256" key="7">
    <source>
        <dbReference type="ARBA" id="ARBA00022801"/>
    </source>
</evidence>
<feature type="transmembrane region" description="Helical" evidence="12">
    <location>
        <begin position="196"/>
        <end position="217"/>
    </location>
</feature>
<feature type="transmembrane region" description="Helical" evidence="12">
    <location>
        <begin position="155"/>
        <end position="176"/>
    </location>
</feature>
<evidence type="ECO:0000313" key="15">
    <source>
        <dbReference type="Proteomes" id="UP000004188"/>
    </source>
</evidence>
<evidence type="ECO:0000256" key="9">
    <source>
        <dbReference type="ARBA" id="ARBA00022989"/>
    </source>
</evidence>
<evidence type="ECO:0000256" key="8">
    <source>
        <dbReference type="ARBA" id="ARBA00022833"/>
    </source>
</evidence>
<sequence>MNRIFLFIITNLAIVFILSITLSLFGFKGYLNENGIDYQGLLIFTACFGFGGAFISLAISKWTAKRMSGARVITQAQSDTEKWLLETVASQAQRAGIGMPEVAIFPSPQLNAFATGMNKNNALVAVSQGLLNNMTKDEVEAVLAHEVSHVANGDMVTLTLIQGVVNTFVMFLSRVIGYTVDKVIFKTRNGVGPGFYITMIVAEIILGILASMIVMWFSRQREYRADFGGAALTDKHKMIAALSRLKSYYQPSDLPNQMSALGVSGTKQAGFMRFFSSHPPLEERIEYLQNLNELN</sequence>
<keyword evidence="14" id="KW-0346">Stress response</keyword>
<dbReference type="HAMAP" id="MF_00188">
    <property type="entry name" value="Pept_M48_protease_HtpX"/>
    <property type="match status" value="1"/>
</dbReference>
<dbReference type="EC" id="3.4.24.-" evidence="12"/>
<evidence type="ECO:0000256" key="11">
    <source>
        <dbReference type="ARBA" id="ARBA00023136"/>
    </source>
</evidence>
<accession>B6BTB8</accession>
<evidence type="ECO:0000256" key="10">
    <source>
        <dbReference type="ARBA" id="ARBA00023049"/>
    </source>
</evidence>
<proteinExistence type="inferred from homology"/>
<feature type="binding site" evidence="12">
    <location>
        <position position="222"/>
    </location>
    <ligand>
        <name>Zn(2+)</name>
        <dbReference type="ChEBI" id="CHEBI:29105"/>
        <note>catalytic</note>
    </ligand>
</feature>
<dbReference type="AlphaFoldDB" id="B6BTB8"/>
<dbReference type="eggNOG" id="COG0501">
    <property type="taxonomic scope" value="Bacteria"/>
</dbReference>
<evidence type="ECO:0000256" key="6">
    <source>
        <dbReference type="ARBA" id="ARBA00022723"/>
    </source>
</evidence>
<dbReference type="EMBL" id="DS995299">
    <property type="protein sequence ID" value="EDZ64416.1"/>
    <property type="molecule type" value="Genomic_DNA"/>
</dbReference>
<keyword evidence="7 12" id="KW-0378">Hydrolase</keyword>
<dbReference type="InterPro" id="IPR001915">
    <property type="entry name" value="Peptidase_M48"/>
</dbReference>
<keyword evidence="8 12" id="KW-0862">Zinc</keyword>
<dbReference type="CDD" id="cd07335">
    <property type="entry name" value="M48B_HtpX_like"/>
    <property type="match status" value="1"/>
</dbReference>
<feature type="transmembrane region" description="Helical" evidence="12">
    <location>
        <begin position="5"/>
        <end position="26"/>
    </location>
</feature>
<dbReference type="Proteomes" id="UP000004188">
    <property type="component" value="Unassembled WGS sequence"/>
</dbReference>
<evidence type="ECO:0000256" key="2">
    <source>
        <dbReference type="ARBA" id="ARBA00009779"/>
    </source>
</evidence>
<feature type="binding site" evidence="12">
    <location>
        <position position="149"/>
    </location>
    <ligand>
        <name>Zn(2+)</name>
        <dbReference type="ChEBI" id="CHEBI:29105"/>
        <note>catalytic</note>
    </ligand>
</feature>
<protein>
    <recommendedName>
        <fullName evidence="12">Protease HtpX homolog</fullName>
        <ecNumber evidence="12">3.4.24.-</ecNumber>
    </recommendedName>
</protein>
<dbReference type="PANTHER" id="PTHR43221:SF1">
    <property type="entry name" value="PROTEASE HTPX"/>
    <property type="match status" value="1"/>
</dbReference>
<dbReference type="STRING" id="314607.KB13_548"/>
<dbReference type="GO" id="GO:0004222">
    <property type="term" value="F:metalloendopeptidase activity"/>
    <property type="evidence" value="ECO:0007669"/>
    <property type="project" value="UniProtKB-UniRule"/>
</dbReference>
<keyword evidence="3 12" id="KW-1003">Cell membrane</keyword>
<keyword evidence="11 12" id="KW-0472">Membrane</keyword>
<dbReference type="GO" id="GO:0005886">
    <property type="term" value="C:plasma membrane"/>
    <property type="evidence" value="ECO:0007669"/>
    <property type="project" value="UniProtKB-SubCell"/>
</dbReference>
<evidence type="ECO:0000259" key="13">
    <source>
        <dbReference type="Pfam" id="PF01435"/>
    </source>
</evidence>
<organism evidence="14 15">
    <name type="scientific">beta proteobacterium KB13</name>
    <dbReference type="NCBI Taxonomy" id="314607"/>
    <lineage>
        <taxon>Bacteria</taxon>
        <taxon>Pseudomonadati</taxon>
        <taxon>Pseudomonadota</taxon>
        <taxon>Betaproteobacteria</taxon>
        <taxon>Nitrosomonadales</taxon>
        <taxon>OM43 clade</taxon>
    </lineage>
</organism>
<comment type="cofactor">
    <cofactor evidence="12">
        <name>Zn(2+)</name>
        <dbReference type="ChEBI" id="CHEBI:29105"/>
    </cofactor>
    <text evidence="12">Binds 1 zinc ion per subunit.</text>
</comment>
<evidence type="ECO:0000256" key="3">
    <source>
        <dbReference type="ARBA" id="ARBA00022475"/>
    </source>
</evidence>
<comment type="similarity">
    <text evidence="2 12">Belongs to the peptidase M48B family.</text>
</comment>
<feature type="binding site" evidence="12">
    <location>
        <position position="145"/>
    </location>
    <ligand>
        <name>Zn(2+)</name>
        <dbReference type="ChEBI" id="CHEBI:29105"/>
        <note>catalytic</note>
    </ligand>
</feature>
<dbReference type="InterPro" id="IPR022919">
    <property type="entry name" value="Pept_M48_protease_HtpX"/>
</dbReference>
<feature type="domain" description="Peptidase M48" evidence="13">
    <location>
        <begin position="80"/>
        <end position="290"/>
    </location>
</feature>
<dbReference type="Pfam" id="PF01435">
    <property type="entry name" value="Peptidase_M48"/>
    <property type="match status" value="1"/>
</dbReference>
<comment type="subcellular location">
    <subcellularLocation>
        <location evidence="1 12">Cell membrane</location>
        <topology evidence="1 12">Multi-pass membrane protein</topology>
    </subcellularLocation>
</comment>
<keyword evidence="10 12" id="KW-0482">Metalloprotease</keyword>
<evidence type="ECO:0000256" key="4">
    <source>
        <dbReference type="ARBA" id="ARBA00022670"/>
    </source>
</evidence>
<gene>
    <name evidence="12 14" type="primary">htpX</name>
    <name evidence="14" type="ORF">KB13_548</name>
</gene>
<feature type="active site" evidence="12">
    <location>
        <position position="146"/>
    </location>
</feature>
<keyword evidence="6 12" id="KW-0479">Metal-binding</keyword>
<keyword evidence="4 12" id="KW-0645">Protease</keyword>
<dbReference type="GO" id="GO:0008270">
    <property type="term" value="F:zinc ion binding"/>
    <property type="evidence" value="ECO:0007669"/>
    <property type="project" value="UniProtKB-UniRule"/>
</dbReference>
<dbReference type="HOGENOM" id="CLU_042266_1_0_4"/>
<dbReference type="GO" id="GO:0006508">
    <property type="term" value="P:proteolysis"/>
    <property type="evidence" value="ECO:0007669"/>
    <property type="project" value="UniProtKB-KW"/>
</dbReference>
<dbReference type="MEROPS" id="M48.002"/>
<reference evidence="15" key="1">
    <citation type="journal article" date="2012" name="Stand. Genomic Sci.">
        <title>Genome sequence of strain HIMB624, a cultured representative from the OM43 clade of marine Betaproteobacteria.</title>
        <authorList>
            <person name="Huggett M.J."/>
            <person name="Hayakawa D.H."/>
            <person name="Rappe M.S."/>
        </authorList>
    </citation>
    <scope>NUCLEOTIDE SEQUENCE [LARGE SCALE GENOMIC DNA]</scope>
    <source>
        <strain evidence="15">KB13</strain>
    </source>
</reference>
<evidence type="ECO:0000256" key="12">
    <source>
        <dbReference type="HAMAP-Rule" id="MF_00188"/>
    </source>
</evidence>